<reference evidence="1 2" key="1">
    <citation type="submission" date="2017-07" db="EMBL/GenBank/DDBJ databases">
        <title>An improved, manually edited Actinidia chinensis var. chinensis (kiwifruit) genome highlights the challenges associated with draft genomes and gene prediction in plants.</title>
        <authorList>
            <person name="Pilkington S."/>
            <person name="Crowhurst R."/>
            <person name="Hilario E."/>
            <person name="Nardozza S."/>
            <person name="Fraser L."/>
            <person name="Peng Y."/>
            <person name="Gunaseelan K."/>
            <person name="Simpson R."/>
            <person name="Tahir J."/>
            <person name="Deroles S."/>
            <person name="Templeton K."/>
            <person name="Luo Z."/>
            <person name="Davy M."/>
            <person name="Cheng C."/>
            <person name="Mcneilage M."/>
            <person name="Scaglione D."/>
            <person name="Liu Y."/>
            <person name="Zhang Q."/>
            <person name="Datson P."/>
            <person name="De Silva N."/>
            <person name="Gardiner S."/>
            <person name="Bassett H."/>
            <person name="Chagne D."/>
            <person name="Mccallum J."/>
            <person name="Dzierzon H."/>
            <person name="Deng C."/>
            <person name="Wang Y.-Y."/>
            <person name="Barron N."/>
            <person name="Manako K."/>
            <person name="Bowen J."/>
            <person name="Foster T."/>
            <person name="Erridge Z."/>
            <person name="Tiffin H."/>
            <person name="Waite C."/>
            <person name="Davies K."/>
            <person name="Grierson E."/>
            <person name="Laing W."/>
            <person name="Kirk R."/>
            <person name="Chen X."/>
            <person name="Wood M."/>
            <person name="Montefiori M."/>
            <person name="Brummell D."/>
            <person name="Schwinn K."/>
            <person name="Catanach A."/>
            <person name="Fullerton C."/>
            <person name="Li D."/>
            <person name="Meiyalaghan S."/>
            <person name="Nieuwenhuizen N."/>
            <person name="Read N."/>
            <person name="Prakash R."/>
            <person name="Hunter D."/>
            <person name="Zhang H."/>
            <person name="Mckenzie M."/>
            <person name="Knabel M."/>
            <person name="Harris A."/>
            <person name="Allan A."/>
            <person name="Chen A."/>
            <person name="Janssen B."/>
            <person name="Plunkett B."/>
            <person name="Dwamena C."/>
            <person name="Voogd C."/>
            <person name="Leif D."/>
            <person name="Lafferty D."/>
            <person name="Souleyre E."/>
            <person name="Varkonyi-Gasic E."/>
            <person name="Gambi F."/>
            <person name="Hanley J."/>
            <person name="Yao J.-L."/>
            <person name="Cheung J."/>
            <person name="David K."/>
            <person name="Warren B."/>
            <person name="Marsh K."/>
            <person name="Snowden K."/>
            <person name="Lin-Wang K."/>
            <person name="Brian L."/>
            <person name="Martinez-Sanchez M."/>
            <person name="Wang M."/>
            <person name="Ileperuma N."/>
            <person name="Macnee N."/>
            <person name="Campin R."/>
            <person name="Mcatee P."/>
            <person name="Drummond R."/>
            <person name="Espley R."/>
            <person name="Ireland H."/>
            <person name="Wu R."/>
            <person name="Atkinson R."/>
            <person name="Karunairetnam S."/>
            <person name="Bulley S."/>
            <person name="Chunkath S."/>
            <person name="Hanley Z."/>
            <person name="Storey R."/>
            <person name="Thrimawithana A."/>
            <person name="Thomson S."/>
            <person name="David C."/>
            <person name="Testolin R."/>
        </authorList>
    </citation>
    <scope>NUCLEOTIDE SEQUENCE [LARGE SCALE GENOMIC DNA]</scope>
    <source>
        <strain evidence="2">cv. Red5</strain>
        <tissue evidence="1">Young leaf</tissue>
    </source>
</reference>
<sequence length="205" mass="23192">MARSLGKSTKLVVIVSIRSIMVYGCGIGANGYLKFASRGKNQEYGSEHTLRPRWRLEPTMLRLELSKVRQLTSISPNWLTSFPAQPQSHPRISKQLPPRLLLSHSQAKSIKLSRVEPSFPVLTPRPLYHWKTRKIHRILHLSMTTIHSLTFPISKAQTTMLSGGSWLVRIQVFSLMSRCYGSTTDSYGIVENPNVREALTPKLIS</sequence>
<dbReference type="Gramene" id="PSS11834">
    <property type="protein sequence ID" value="PSS11834"/>
    <property type="gene ID" value="CEY00_Acc16115"/>
</dbReference>
<comment type="caution">
    <text evidence="1">The sequence shown here is derived from an EMBL/GenBank/DDBJ whole genome shotgun (WGS) entry which is preliminary data.</text>
</comment>
<evidence type="ECO:0000313" key="1">
    <source>
        <dbReference type="EMBL" id="PSS11834.1"/>
    </source>
</evidence>
<evidence type="ECO:0000313" key="2">
    <source>
        <dbReference type="Proteomes" id="UP000241394"/>
    </source>
</evidence>
<keyword evidence="2" id="KW-1185">Reference proteome</keyword>
<organism evidence="1 2">
    <name type="scientific">Actinidia chinensis var. chinensis</name>
    <name type="common">Chinese soft-hair kiwi</name>
    <dbReference type="NCBI Taxonomy" id="1590841"/>
    <lineage>
        <taxon>Eukaryota</taxon>
        <taxon>Viridiplantae</taxon>
        <taxon>Streptophyta</taxon>
        <taxon>Embryophyta</taxon>
        <taxon>Tracheophyta</taxon>
        <taxon>Spermatophyta</taxon>
        <taxon>Magnoliopsida</taxon>
        <taxon>eudicotyledons</taxon>
        <taxon>Gunneridae</taxon>
        <taxon>Pentapetalae</taxon>
        <taxon>asterids</taxon>
        <taxon>Ericales</taxon>
        <taxon>Actinidiaceae</taxon>
        <taxon>Actinidia</taxon>
    </lineage>
</organism>
<dbReference type="Proteomes" id="UP000241394">
    <property type="component" value="Chromosome LG14"/>
</dbReference>
<name>A0A2R6QPM4_ACTCC</name>
<protein>
    <submittedName>
        <fullName evidence="1">Ethylene-responsive transcription factor</fullName>
    </submittedName>
</protein>
<dbReference type="EMBL" id="NKQK01000014">
    <property type="protein sequence ID" value="PSS11834.1"/>
    <property type="molecule type" value="Genomic_DNA"/>
</dbReference>
<proteinExistence type="predicted"/>
<reference evidence="2" key="2">
    <citation type="journal article" date="2018" name="BMC Genomics">
        <title>A manually annotated Actinidia chinensis var. chinensis (kiwifruit) genome highlights the challenges associated with draft genomes and gene prediction in plants.</title>
        <authorList>
            <person name="Pilkington S.M."/>
            <person name="Crowhurst R."/>
            <person name="Hilario E."/>
            <person name="Nardozza S."/>
            <person name="Fraser L."/>
            <person name="Peng Y."/>
            <person name="Gunaseelan K."/>
            <person name="Simpson R."/>
            <person name="Tahir J."/>
            <person name="Deroles S.C."/>
            <person name="Templeton K."/>
            <person name="Luo Z."/>
            <person name="Davy M."/>
            <person name="Cheng C."/>
            <person name="McNeilage M."/>
            <person name="Scaglione D."/>
            <person name="Liu Y."/>
            <person name="Zhang Q."/>
            <person name="Datson P."/>
            <person name="De Silva N."/>
            <person name="Gardiner S.E."/>
            <person name="Bassett H."/>
            <person name="Chagne D."/>
            <person name="McCallum J."/>
            <person name="Dzierzon H."/>
            <person name="Deng C."/>
            <person name="Wang Y.Y."/>
            <person name="Barron L."/>
            <person name="Manako K."/>
            <person name="Bowen J."/>
            <person name="Foster T.M."/>
            <person name="Erridge Z.A."/>
            <person name="Tiffin H."/>
            <person name="Waite C.N."/>
            <person name="Davies K.M."/>
            <person name="Grierson E.P."/>
            <person name="Laing W.A."/>
            <person name="Kirk R."/>
            <person name="Chen X."/>
            <person name="Wood M."/>
            <person name="Montefiori M."/>
            <person name="Brummell D.A."/>
            <person name="Schwinn K.E."/>
            <person name="Catanach A."/>
            <person name="Fullerton C."/>
            <person name="Li D."/>
            <person name="Meiyalaghan S."/>
            <person name="Nieuwenhuizen N."/>
            <person name="Read N."/>
            <person name="Prakash R."/>
            <person name="Hunter D."/>
            <person name="Zhang H."/>
            <person name="McKenzie M."/>
            <person name="Knabel M."/>
            <person name="Harris A."/>
            <person name="Allan A.C."/>
            <person name="Gleave A."/>
            <person name="Chen A."/>
            <person name="Janssen B.J."/>
            <person name="Plunkett B."/>
            <person name="Ampomah-Dwamena C."/>
            <person name="Voogd C."/>
            <person name="Leif D."/>
            <person name="Lafferty D."/>
            <person name="Souleyre E.J.F."/>
            <person name="Varkonyi-Gasic E."/>
            <person name="Gambi F."/>
            <person name="Hanley J."/>
            <person name="Yao J.L."/>
            <person name="Cheung J."/>
            <person name="David K.M."/>
            <person name="Warren B."/>
            <person name="Marsh K."/>
            <person name="Snowden K.C."/>
            <person name="Lin-Wang K."/>
            <person name="Brian L."/>
            <person name="Martinez-Sanchez M."/>
            <person name="Wang M."/>
            <person name="Ileperuma N."/>
            <person name="Macnee N."/>
            <person name="Campin R."/>
            <person name="McAtee P."/>
            <person name="Drummond R.S.M."/>
            <person name="Espley R.V."/>
            <person name="Ireland H.S."/>
            <person name="Wu R."/>
            <person name="Atkinson R.G."/>
            <person name="Karunairetnam S."/>
            <person name="Bulley S."/>
            <person name="Chunkath S."/>
            <person name="Hanley Z."/>
            <person name="Storey R."/>
            <person name="Thrimawithana A.H."/>
            <person name="Thomson S."/>
            <person name="David C."/>
            <person name="Testolin R."/>
            <person name="Huang H."/>
            <person name="Hellens R.P."/>
            <person name="Schaffer R.J."/>
        </authorList>
    </citation>
    <scope>NUCLEOTIDE SEQUENCE [LARGE SCALE GENOMIC DNA]</scope>
    <source>
        <strain evidence="2">cv. Red5</strain>
    </source>
</reference>
<dbReference type="AlphaFoldDB" id="A0A2R6QPM4"/>
<dbReference type="InParanoid" id="A0A2R6QPM4"/>
<gene>
    <name evidence="1" type="ORF">CEY00_Acc16115</name>
</gene>
<accession>A0A2R6QPM4</accession>